<accession>A0AAD9U8T2</accession>
<sequence length="106" mass="12427">MKNREIGRSRKCKNVLWRNWRTMKRRSSCSLGLLNSMRGLKSRSTQKGGRKICIANSWGSGLRMPLLGRGEERMGNNDRIREVYELAIANVPPAEGKRYWHRYIYL</sequence>
<reference evidence="1" key="1">
    <citation type="journal article" date="2023" name="Plant J.">
        <title>Genome sequences and population genomics provide insights into the demographic history, inbreeding, and mutation load of two 'living fossil' tree species of Dipteronia.</title>
        <authorList>
            <person name="Feng Y."/>
            <person name="Comes H.P."/>
            <person name="Chen J."/>
            <person name="Zhu S."/>
            <person name="Lu R."/>
            <person name="Zhang X."/>
            <person name="Li P."/>
            <person name="Qiu J."/>
            <person name="Olsen K.M."/>
            <person name="Qiu Y."/>
        </authorList>
    </citation>
    <scope>NUCLEOTIDE SEQUENCE</scope>
    <source>
        <strain evidence="1">KIB01</strain>
    </source>
</reference>
<comment type="caution">
    <text evidence="1">The sequence shown here is derived from an EMBL/GenBank/DDBJ whole genome shotgun (WGS) entry which is preliminary data.</text>
</comment>
<keyword evidence="2" id="KW-1185">Reference proteome</keyword>
<evidence type="ECO:0000313" key="2">
    <source>
        <dbReference type="Proteomes" id="UP001280121"/>
    </source>
</evidence>
<dbReference type="AlphaFoldDB" id="A0AAD9U8T2"/>
<name>A0AAD9U8T2_9ROSI</name>
<evidence type="ECO:0000313" key="1">
    <source>
        <dbReference type="EMBL" id="KAK2649673.1"/>
    </source>
</evidence>
<organism evidence="1 2">
    <name type="scientific">Dipteronia dyeriana</name>
    <dbReference type="NCBI Taxonomy" id="168575"/>
    <lineage>
        <taxon>Eukaryota</taxon>
        <taxon>Viridiplantae</taxon>
        <taxon>Streptophyta</taxon>
        <taxon>Embryophyta</taxon>
        <taxon>Tracheophyta</taxon>
        <taxon>Spermatophyta</taxon>
        <taxon>Magnoliopsida</taxon>
        <taxon>eudicotyledons</taxon>
        <taxon>Gunneridae</taxon>
        <taxon>Pentapetalae</taxon>
        <taxon>rosids</taxon>
        <taxon>malvids</taxon>
        <taxon>Sapindales</taxon>
        <taxon>Sapindaceae</taxon>
        <taxon>Hippocastanoideae</taxon>
        <taxon>Acereae</taxon>
        <taxon>Dipteronia</taxon>
    </lineage>
</organism>
<dbReference type="EMBL" id="JANJYI010000005">
    <property type="protein sequence ID" value="KAK2649673.1"/>
    <property type="molecule type" value="Genomic_DNA"/>
</dbReference>
<gene>
    <name evidence="1" type="ORF">Ddye_017162</name>
</gene>
<dbReference type="Proteomes" id="UP001280121">
    <property type="component" value="Unassembled WGS sequence"/>
</dbReference>
<proteinExistence type="predicted"/>
<protein>
    <submittedName>
        <fullName evidence="1">Uncharacterized protein</fullName>
    </submittedName>
</protein>